<feature type="domain" description="Cupin type-2" evidence="2">
    <location>
        <begin position="55"/>
        <end position="113"/>
    </location>
</feature>
<gene>
    <name evidence="3" type="ORF">DBV05_g4727</name>
</gene>
<dbReference type="SUPFAM" id="SSF51182">
    <property type="entry name" value="RmlC-like cupins"/>
    <property type="match status" value="1"/>
</dbReference>
<dbReference type="InterPro" id="IPR013096">
    <property type="entry name" value="Cupin_2"/>
</dbReference>
<evidence type="ECO:0000256" key="1">
    <source>
        <dbReference type="SAM" id="MobiDB-lite"/>
    </source>
</evidence>
<dbReference type="InterPro" id="IPR014710">
    <property type="entry name" value="RmlC-like_jellyroll"/>
</dbReference>
<evidence type="ECO:0000313" key="3">
    <source>
        <dbReference type="EMBL" id="KAB2576721.1"/>
    </source>
</evidence>
<dbReference type="Proteomes" id="UP000325902">
    <property type="component" value="Unassembled WGS sequence"/>
</dbReference>
<keyword evidence="4" id="KW-1185">Reference proteome</keyword>
<dbReference type="CDD" id="cd02208">
    <property type="entry name" value="cupin_RmlC-like"/>
    <property type="match status" value="1"/>
</dbReference>
<dbReference type="InterPro" id="IPR011051">
    <property type="entry name" value="RmlC_Cupin_sf"/>
</dbReference>
<dbReference type="Gene3D" id="2.60.120.10">
    <property type="entry name" value="Jelly Rolls"/>
    <property type="match status" value="1"/>
</dbReference>
<sequence>MLSFLTSHVPRSNTASHNPVVLSSPAAGAGPVTMHFYAPSAARRVMRLSLPAGPGLALPPPHWHRHQTETFDVVKGRLLAICDTIPSGNSVVHAGQGVTIPNGAIHRFENAADPKGEDAEKELVFDLSMDPKKAEGDEIFFRHFYGYLDDCGRTGRAPNFFQLMLFLWEADTILVLPFVPRFVSIGFVWFTGKVIGRWVLGLNHLYPEYYRKGAAPAATEPA</sequence>
<accession>A0A5N5DGD7</accession>
<comment type="caution">
    <text evidence="3">The sequence shown here is derived from an EMBL/GenBank/DDBJ whole genome shotgun (WGS) entry which is preliminary data.</text>
</comment>
<dbReference type="AlphaFoldDB" id="A0A5N5DGD7"/>
<reference evidence="3 4" key="1">
    <citation type="journal article" date="2019" name="Sci. Rep.">
        <title>A multi-omics analysis of the grapevine pathogen Lasiodiplodia theobromae reveals that temperature affects the expression of virulence- and pathogenicity-related genes.</title>
        <authorList>
            <person name="Felix C."/>
            <person name="Meneses R."/>
            <person name="Goncalves M.F.M."/>
            <person name="Tilleman L."/>
            <person name="Duarte A.S."/>
            <person name="Jorrin-Novo J.V."/>
            <person name="Van de Peer Y."/>
            <person name="Deforce D."/>
            <person name="Van Nieuwerburgh F."/>
            <person name="Esteves A.C."/>
            <person name="Alves A."/>
        </authorList>
    </citation>
    <scope>NUCLEOTIDE SEQUENCE [LARGE SCALE GENOMIC DNA]</scope>
    <source>
        <strain evidence="3 4">LA-SOL3</strain>
    </source>
</reference>
<dbReference type="OrthoDB" id="9976870at2759"/>
<feature type="compositionally biased region" description="Polar residues" evidence="1">
    <location>
        <begin position="1"/>
        <end position="17"/>
    </location>
</feature>
<dbReference type="Pfam" id="PF07883">
    <property type="entry name" value="Cupin_2"/>
    <property type="match status" value="1"/>
</dbReference>
<dbReference type="EMBL" id="VCHE01000022">
    <property type="protein sequence ID" value="KAB2576721.1"/>
    <property type="molecule type" value="Genomic_DNA"/>
</dbReference>
<protein>
    <recommendedName>
        <fullName evidence="2">Cupin type-2 domain-containing protein</fullName>
    </recommendedName>
</protein>
<name>A0A5N5DGD7_9PEZI</name>
<evidence type="ECO:0000259" key="2">
    <source>
        <dbReference type="Pfam" id="PF07883"/>
    </source>
</evidence>
<proteinExistence type="predicted"/>
<evidence type="ECO:0000313" key="4">
    <source>
        <dbReference type="Proteomes" id="UP000325902"/>
    </source>
</evidence>
<feature type="region of interest" description="Disordered" evidence="1">
    <location>
        <begin position="1"/>
        <end position="24"/>
    </location>
</feature>
<organism evidence="3 4">
    <name type="scientific">Lasiodiplodia theobromae</name>
    <dbReference type="NCBI Taxonomy" id="45133"/>
    <lineage>
        <taxon>Eukaryota</taxon>
        <taxon>Fungi</taxon>
        <taxon>Dikarya</taxon>
        <taxon>Ascomycota</taxon>
        <taxon>Pezizomycotina</taxon>
        <taxon>Dothideomycetes</taxon>
        <taxon>Dothideomycetes incertae sedis</taxon>
        <taxon>Botryosphaeriales</taxon>
        <taxon>Botryosphaeriaceae</taxon>
        <taxon>Lasiodiplodia</taxon>
    </lineage>
</organism>